<dbReference type="Gene3D" id="3.20.20.10">
    <property type="entry name" value="Alanine racemase"/>
    <property type="match status" value="1"/>
</dbReference>
<dbReference type="Proteomes" id="UP000681722">
    <property type="component" value="Unassembled WGS sequence"/>
</dbReference>
<reference evidence="7" key="1">
    <citation type="submission" date="2021-02" db="EMBL/GenBank/DDBJ databases">
        <authorList>
            <person name="Nowell W R."/>
        </authorList>
    </citation>
    <scope>NUCLEOTIDE SEQUENCE</scope>
</reference>
<evidence type="ECO:0000256" key="3">
    <source>
        <dbReference type="ARBA" id="ARBA00023235"/>
    </source>
</evidence>
<accession>A0A815WLP9</accession>
<keyword evidence="2 4" id="KW-0663">Pyridoxal phosphate</keyword>
<dbReference type="Gene3D" id="2.40.37.10">
    <property type="entry name" value="Lyase, Ornithine Decarboxylase, Chain A, domain 1"/>
    <property type="match status" value="1"/>
</dbReference>
<evidence type="ECO:0000313" key="7">
    <source>
        <dbReference type="EMBL" id="CAF1550678.1"/>
    </source>
</evidence>
<evidence type="ECO:0000256" key="2">
    <source>
        <dbReference type="ARBA" id="ARBA00022898"/>
    </source>
</evidence>
<evidence type="ECO:0000256" key="5">
    <source>
        <dbReference type="PIRSR" id="PIRSR600821-52"/>
    </source>
</evidence>
<evidence type="ECO:0000256" key="4">
    <source>
        <dbReference type="PIRSR" id="PIRSR600821-50"/>
    </source>
</evidence>
<dbReference type="GO" id="GO:0008784">
    <property type="term" value="F:alanine racemase activity"/>
    <property type="evidence" value="ECO:0007669"/>
    <property type="project" value="InterPro"/>
</dbReference>
<dbReference type="Pfam" id="PF01168">
    <property type="entry name" value="Ala_racemase_N"/>
    <property type="match status" value="1"/>
</dbReference>
<dbReference type="SUPFAM" id="SSF51419">
    <property type="entry name" value="PLP-binding barrel"/>
    <property type="match status" value="1"/>
</dbReference>
<dbReference type="PANTHER" id="PTHR30511">
    <property type="entry name" value="ALANINE RACEMASE"/>
    <property type="match status" value="1"/>
</dbReference>
<dbReference type="GO" id="GO:0030632">
    <property type="term" value="P:D-alanine biosynthetic process"/>
    <property type="evidence" value="ECO:0007669"/>
    <property type="project" value="TreeGrafter"/>
</dbReference>
<dbReference type="PRINTS" id="PR00992">
    <property type="entry name" value="ALARACEMASE"/>
</dbReference>
<dbReference type="OrthoDB" id="186866at2759"/>
<evidence type="ECO:0000313" key="9">
    <source>
        <dbReference type="Proteomes" id="UP000663829"/>
    </source>
</evidence>
<dbReference type="AlphaFoldDB" id="A0A815WLP9"/>
<comment type="caution">
    <text evidence="7">The sequence shown here is derived from an EMBL/GenBank/DDBJ whole genome shotgun (WGS) entry which is preliminary data.</text>
</comment>
<dbReference type="GO" id="GO:0030170">
    <property type="term" value="F:pyridoxal phosphate binding"/>
    <property type="evidence" value="ECO:0007669"/>
    <property type="project" value="TreeGrafter"/>
</dbReference>
<dbReference type="PANTHER" id="PTHR30511:SF0">
    <property type="entry name" value="ALANINE RACEMASE, CATABOLIC-RELATED"/>
    <property type="match status" value="1"/>
</dbReference>
<dbReference type="FunFam" id="3.20.20.10:FF:000002">
    <property type="entry name" value="Alanine racemase"/>
    <property type="match status" value="1"/>
</dbReference>
<dbReference type="CDD" id="cd00430">
    <property type="entry name" value="PLPDE_III_AR"/>
    <property type="match status" value="1"/>
</dbReference>
<evidence type="ECO:0000256" key="1">
    <source>
        <dbReference type="ARBA" id="ARBA00001933"/>
    </source>
</evidence>
<dbReference type="InterPro" id="IPR000821">
    <property type="entry name" value="Ala_racemase"/>
</dbReference>
<protein>
    <recommendedName>
        <fullName evidence="6">Alanine racemase C-terminal domain-containing protein</fullName>
    </recommendedName>
</protein>
<dbReference type="Pfam" id="PF00842">
    <property type="entry name" value="Ala_racemase_C"/>
    <property type="match status" value="1"/>
</dbReference>
<dbReference type="SUPFAM" id="SSF50621">
    <property type="entry name" value="Alanine racemase C-terminal domain-like"/>
    <property type="match status" value="1"/>
</dbReference>
<evidence type="ECO:0000259" key="6">
    <source>
        <dbReference type="SMART" id="SM01005"/>
    </source>
</evidence>
<comment type="cofactor">
    <cofactor evidence="1 4">
        <name>pyridoxal 5'-phosphate</name>
        <dbReference type="ChEBI" id="CHEBI:597326"/>
    </cofactor>
</comment>
<feature type="binding site" evidence="5">
    <location>
        <position position="328"/>
    </location>
    <ligand>
        <name>substrate</name>
    </ligand>
</feature>
<gene>
    <name evidence="7" type="ORF">GPM918_LOCUS39188</name>
    <name evidence="8" type="ORF">SRO942_LOCUS40042</name>
</gene>
<dbReference type="Proteomes" id="UP000663829">
    <property type="component" value="Unassembled WGS sequence"/>
</dbReference>
<organism evidence="7 9">
    <name type="scientific">Didymodactylos carnosus</name>
    <dbReference type="NCBI Taxonomy" id="1234261"/>
    <lineage>
        <taxon>Eukaryota</taxon>
        <taxon>Metazoa</taxon>
        <taxon>Spiralia</taxon>
        <taxon>Gnathifera</taxon>
        <taxon>Rotifera</taxon>
        <taxon>Eurotatoria</taxon>
        <taxon>Bdelloidea</taxon>
        <taxon>Philodinida</taxon>
        <taxon>Philodinidae</taxon>
        <taxon>Didymodactylos</taxon>
    </lineage>
</organism>
<dbReference type="SMART" id="SM01005">
    <property type="entry name" value="Ala_racemase_C"/>
    <property type="match status" value="1"/>
</dbReference>
<dbReference type="GO" id="GO:0005829">
    <property type="term" value="C:cytosol"/>
    <property type="evidence" value="ECO:0007669"/>
    <property type="project" value="TreeGrafter"/>
</dbReference>
<dbReference type="InterPro" id="IPR029066">
    <property type="entry name" value="PLP-binding_barrel"/>
</dbReference>
<feature type="non-terminal residue" evidence="7">
    <location>
        <position position="1"/>
    </location>
</feature>
<dbReference type="InterPro" id="IPR011079">
    <property type="entry name" value="Ala_racemase_C"/>
</dbReference>
<dbReference type="NCBIfam" id="TIGR00492">
    <property type="entry name" value="alr"/>
    <property type="match status" value="1"/>
</dbReference>
<name>A0A815WLP9_9BILA</name>
<feature type="binding site" evidence="5">
    <location>
        <position position="150"/>
    </location>
    <ligand>
        <name>substrate</name>
    </ligand>
</feature>
<proteinExistence type="predicted"/>
<keyword evidence="3" id="KW-0413">Isomerase</keyword>
<feature type="domain" description="Alanine racemase C-terminal" evidence="6">
    <location>
        <begin position="258"/>
        <end position="383"/>
    </location>
</feature>
<feature type="modified residue" description="N6-(pyridoxal phosphate)lysine" evidence="4">
    <location>
        <position position="51"/>
    </location>
</feature>
<dbReference type="EMBL" id="CAJOBC010092745">
    <property type="protein sequence ID" value="CAF4411644.1"/>
    <property type="molecule type" value="Genomic_DNA"/>
</dbReference>
<dbReference type="InterPro" id="IPR009006">
    <property type="entry name" value="Ala_racemase/Decarboxylase_C"/>
</dbReference>
<keyword evidence="9" id="KW-1185">Reference proteome</keyword>
<evidence type="ECO:0000313" key="8">
    <source>
        <dbReference type="EMBL" id="CAF4411644.1"/>
    </source>
</evidence>
<dbReference type="EMBL" id="CAJNOQ010027068">
    <property type="protein sequence ID" value="CAF1550678.1"/>
    <property type="molecule type" value="Genomic_DNA"/>
</dbReference>
<dbReference type="InterPro" id="IPR001608">
    <property type="entry name" value="Ala_racemase_N"/>
</dbReference>
<sequence>DAAHGFDNIKSWFNEVVHETVMEINLSRVVYNLKQYERKLNKGVNIMVVIKAFGYGLGSTEMAKLFQDQNIDYFCICYTDEGVKLRKQSTRLPIMVLMPEEYGFERLIEYNLEPCIHNFSILIAFIRFLHHHEYKERYPVHLAFDTGMHRLGFEQNDVKRLVSLMKKNEAHLYVKSVWSHLASSEDPEEDSFTELQAARFEKYCSVIEEEIGYDFIKHLANSAAVLRLPHLQYNMVRLGIVLFGLDNTKVCQHELQVVARLRTTISQLRRVAACDTVGYGRKGKVECDSLIGVIRIGYADGFARRLSNGVGFVWCKGVSCPVIGDVCMDMAMIDFTHVNNVQEGDEVEVFGENIKLQEIAQVCRTIPLEILINFGQRIKRVYTFSDS</sequence>